<accession>A0A4Y8WPD8</accession>
<dbReference type="Proteomes" id="UP000297225">
    <property type="component" value="Unassembled WGS sequence"/>
</dbReference>
<gene>
    <name evidence="1" type="ORF">E4P47_05810</name>
</gene>
<proteinExistence type="predicted"/>
<organism evidence="1 2">
    <name type="scientific">Porphyromonas levii</name>
    <dbReference type="NCBI Taxonomy" id="28114"/>
    <lineage>
        <taxon>Bacteria</taxon>
        <taxon>Pseudomonadati</taxon>
        <taxon>Bacteroidota</taxon>
        <taxon>Bacteroidia</taxon>
        <taxon>Bacteroidales</taxon>
        <taxon>Porphyromonadaceae</taxon>
        <taxon>Porphyromonas</taxon>
    </lineage>
</organism>
<dbReference type="AlphaFoldDB" id="A0A4Y8WPD8"/>
<protein>
    <submittedName>
        <fullName evidence="1">DUF4290 domain-containing protein</fullName>
    </submittedName>
</protein>
<dbReference type="STRING" id="1122973.GCA_000379925_02139"/>
<keyword evidence="2" id="KW-1185">Reference proteome</keyword>
<dbReference type="EMBL" id="SPNC01000078">
    <property type="protein sequence ID" value="TFH94891.1"/>
    <property type="molecule type" value="Genomic_DNA"/>
</dbReference>
<dbReference type="InterPro" id="IPR025632">
    <property type="entry name" value="DUF4290"/>
</dbReference>
<evidence type="ECO:0000313" key="1">
    <source>
        <dbReference type="EMBL" id="TFH94891.1"/>
    </source>
</evidence>
<dbReference type="Pfam" id="PF14123">
    <property type="entry name" value="DUF4290"/>
    <property type="match status" value="1"/>
</dbReference>
<comment type="caution">
    <text evidence="1">The sequence shown here is derived from an EMBL/GenBank/DDBJ whole genome shotgun (WGS) entry which is preliminary data.</text>
</comment>
<evidence type="ECO:0000313" key="2">
    <source>
        <dbReference type="Proteomes" id="UP000297225"/>
    </source>
</evidence>
<name>A0A4Y8WPD8_9PORP</name>
<reference evidence="1 2" key="1">
    <citation type="submission" date="2019-03" db="EMBL/GenBank/DDBJ databases">
        <title>Porphyromonas levii Isolated from the Uterus of Dairy Cows.</title>
        <authorList>
            <person name="Francis A.M."/>
        </authorList>
    </citation>
    <scope>NUCLEOTIDE SEQUENCE [LARGE SCALE GENOMIC DNA]</scope>
    <source>
        <strain evidence="1 2">AF5678</strain>
    </source>
</reference>
<dbReference type="OrthoDB" id="1466969at2"/>
<sequence length="213" mass="25063">MEQDYYTENKVLILPEYGRNIQNMVEHCLTIEDREERQACAESIIETMNMVSGRDKERDDYWQVLWDHLYIMSDFKLDVDFPYVVTTREEFETKMKCAMVNEQATKPAYRHYGKIVERMIEEVLSLPEGAERDTLAKETALQMKRSYIQWNKETVTNAKIFADLFELSEGKIYLDEMICSLPEAKELLQPSPQLSSNGGLLVRKVNKNKKKKR</sequence>